<dbReference type="OrthoDB" id="127333at2"/>
<evidence type="ECO:0000313" key="1">
    <source>
        <dbReference type="EMBL" id="QDU21316.1"/>
    </source>
</evidence>
<dbReference type="InterPro" id="IPR010869">
    <property type="entry name" value="DUF1501"/>
</dbReference>
<evidence type="ECO:0000313" key="2">
    <source>
        <dbReference type="Proteomes" id="UP000319576"/>
    </source>
</evidence>
<dbReference type="KEGG" id="uli:ETAA1_32820"/>
<evidence type="ECO:0008006" key="3">
    <source>
        <dbReference type="Google" id="ProtNLM"/>
    </source>
</evidence>
<dbReference type="EMBL" id="CP036273">
    <property type="protein sequence ID" value="QDU21316.1"/>
    <property type="molecule type" value="Genomic_DNA"/>
</dbReference>
<dbReference type="RefSeq" id="WP_145240174.1">
    <property type="nucleotide sequence ID" value="NZ_CP036273.1"/>
</dbReference>
<dbReference type="Pfam" id="PF07394">
    <property type="entry name" value="DUF1501"/>
    <property type="match status" value="1"/>
</dbReference>
<organism evidence="1 2">
    <name type="scientific">Urbifossiella limnaea</name>
    <dbReference type="NCBI Taxonomy" id="2528023"/>
    <lineage>
        <taxon>Bacteria</taxon>
        <taxon>Pseudomonadati</taxon>
        <taxon>Planctomycetota</taxon>
        <taxon>Planctomycetia</taxon>
        <taxon>Gemmatales</taxon>
        <taxon>Gemmataceae</taxon>
        <taxon>Urbifossiella</taxon>
    </lineage>
</organism>
<name>A0A517XUX1_9BACT</name>
<dbReference type="PANTHER" id="PTHR43737:SF1">
    <property type="entry name" value="DUF1501 DOMAIN-CONTAINING PROTEIN"/>
    <property type="match status" value="1"/>
</dbReference>
<protein>
    <recommendedName>
        <fullName evidence="3">DUF1501 domain-containing protein</fullName>
    </recommendedName>
</protein>
<dbReference type="PANTHER" id="PTHR43737">
    <property type="entry name" value="BLL7424 PROTEIN"/>
    <property type="match status" value="1"/>
</dbReference>
<sequence>MLNVGNVRVPVCHGATRRSFLTAGSAGLAGLALPDLFRLEANGQVAETSRSQIKNCITIFLVGSPGHLDTWDMKPDAPDTVRGKFKPIQTNVNGVRICEHFPLMARMMDKVALIRSLHHKTGATHENGQRWMMTGHDFNPDAVKPHTGSVVSRVFGPKGDLPANVILPGPIGNTGAGPFHGQTAGYLGSAHEPFFLNADPSRRDFKVGDLEVPAGDSASRFDNRRRLLDQIDELQRRTETRTTTAHDSSYERAFRLLTSSAAKQAFAINSESDAVRDRYGRNTFGQSCLMARRLVESGVRYVTVNHFDTVFNLSCWDMHADGGGLNNTYLDYERHLCPQFDWAFTALIEDLQQRGLLENTVVAVLSEMGRTPQVNGRGGRDHYPPAWTNFLCGANIRGGQVVGATDKTGSRPVDSPVEPPQVLASIYKGMGIDLDSTMMPGPGDRPIRLVEAEPIHQLFR</sequence>
<keyword evidence="2" id="KW-1185">Reference proteome</keyword>
<reference evidence="1 2" key="1">
    <citation type="submission" date="2019-02" db="EMBL/GenBank/DDBJ databases">
        <title>Deep-cultivation of Planctomycetes and their phenomic and genomic characterization uncovers novel biology.</title>
        <authorList>
            <person name="Wiegand S."/>
            <person name="Jogler M."/>
            <person name="Boedeker C."/>
            <person name="Pinto D."/>
            <person name="Vollmers J."/>
            <person name="Rivas-Marin E."/>
            <person name="Kohn T."/>
            <person name="Peeters S.H."/>
            <person name="Heuer A."/>
            <person name="Rast P."/>
            <person name="Oberbeckmann S."/>
            <person name="Bunk B."/>
            <person name="Jeske O."/>
            <person name="Meyerdierks A."/>
            <person name="Storesund J.E."/>
            <person name="Kallscheuer N."/>
            <person name="Luecker S."/>
            <person name="Lage O.M."/>
            <person name="Pohl T."/>
            <person name="Merkel B.J."/>
            <person name="Hornburger P."/>
            <person name="Mueller R.-W."/>
            <person name="Bruemmer F."/>
            <person name="Labrenz M."/>
            <person name="Spormann A.M."/>
            <person name="Op den Camp H."/>
            <person name="Overmann J."/>
            <person name="Amann R."/>
            <person name="Jetten M.S.M."/>
            <person name="Mascher T."/>
            <person name="Medema M.H."/>
            <person name="Devos D.P."/>
            <person name="Kaster A.-K."/>
            <person name="Ovreas L."/>
            <person name="Rohde M."/>
            <person name="Galperin M.Y."/>
            <person name="Jogler C."/>
        </authorList>
    </citation>
    <scope>NUCLEOTIDE SEQUENCE [LARGE SCALE GENOMIC DNA]</scope>
    <source>
        <strain evidence="1 2">ETA_A1</strain>
    </source>
</reference>
<dbReference type="AlphaFoldDB" id="A0A517XUX1"/>
<accession>A0A517XUX1</accession>
<gene>
    <name evidence="1" type="ORF">ETAA1_32820</name>
</gene>
<proteinExistence type="predicted"/>
<dbReference type="Proteomes" id="UP000319576">
    <property type="component" value="Chromosome"/>
</dbReference>
<dbReference type="SUPFAM" id="SSF53649">
    <property type="entry name" value="Alkaline phosphatase-like"/>
    <property type="match status" value="1"/>
</dbReference>
<dbReference type="InterPro" id="IPR017850">
    <property type="entry name" value="Alkaline_phosphatase_core_sf"/>
</dbReference>